<dbReference type="Proteomes" id="UP001497497">
    <property type="component" value="Unassembled WGS sequence"/>
</dbReference>
<comment type="caution">
    <text evidence="2">The sequence shown here is derived from an EMBL/GenBank/DDBJ whole genome shotgun (WGS) entry which is preliminary data.</text>
</comment>
<name>A0AAV2HAZ6_LYMST</name>
<feature type="compositionally biased region" description="Polar residues" evidence="1">
    <location>
        <begin position="95"/>
        <end position="113"/>
    </location>
</feature>
<proteinExistence type="predicted"/>
<keyword evidence="3" id="KW-1185">Reference proteome</keyword>
<organism evidence="2 3">
    <name type="scientific">Lymnaea stagnalis</name>
    <name type="common">Great pond snail</name>
    <name type="synonym">Helix stagnalis</name>
    <dbReference type="NCBI Taxonomy" id="6523"/>
    <lineage>
        <taxon>Eukaryota</taxon>
        <taxon>Metazoa</taxon>
        <taxon>Spiralia</taxon>
        <taxon>Lophotrochozoa</taxon>
        <taxon>Mollusca</taxon>
        <taxon>Gastropoda</taxon>
        <taxon>Heterobranchia</taxon>
        <taxon>Euthyneura</taxon>
        <taxon>Panpulmonata</taxon>
        <taxon>Hygrophila</taxon>
        <taxon>Lymnaeoidea</taxon>
        <taxon>Lymnaeidae</taxon>
        <taxon>Lymnaea</taxon>
    </lineage>
</organism>
<protein>
    <submittedName>
        <fullName evidence="2">Uncharacterized protein</fullName>
    </submittedName>
</protein>
<feature type="region of interest" description="Disordered" evidence="1">
    <location>
        <begin position="72"/>
        <end position="116"/>
    </location>
</feature>
<dbReference type="AlphaFoldDB" id="A0AAV2HAZ6"/>
<evidence type="ECO:0000313" key="2">
    <source>
        <dbReference type="EMBL" id="CAL1530947.1"/>
    </source>
</evidence>
<reference evidence="2 3" key="1">
    <citation type="submission" date="2024-04" db="EMBL/GenBank/DDBJ databases">
        <authorList>
            <consortium name="Genoscope - CEA"/>
            <person name="William W."/>
        </authorList>
    </citation>
    <scope>NUCLEOTIDE SEQUENCE [LARGE SCALE GENOMIC DNA]</scope>
</reference>
<gene>
    <name evidence="2" type="ORF">GSLYS_00005072001</name>
</gene>
<evidence type="ECO:0000256" key="1">
    <source>
        <dbReference type="SAM" id="MobiDB-lite"/>
    </source>
</evidence>
<feature type="compositionally biased region" description="Basic and acidic residues" evidence="1">
    <location>
        <begin position="76"/>
        <end position="94"/>
    </location>
</feature>
<dbReference type="EMBL" id="CAXITT010000078">
    <property type="protein sequence ID" value="CAL1530947.1"/>
    <property type="molecule type" value="Genomic_DNA"/>
</dbReference>
<sequence>MCANLSGNINMAYKGAQLLRMSSPLVHPLRYISCTYTLRHKTYRNDSVSLLKVGPSRTQQFPNERTSLKVNGDLRTSSDLESDRRYKTEDRESKIISSKNGSNFNGQNKSSFKSMVMPPSQKAWKSERLPMAIDKAPVWVLKIHNELMSSAVLPAPTKGPFDYKQATLHLLSTSQLMSLAQAVKTVNIQTMKLIVALWRRLDSMSVDEMLTVADIFYRNNVQAHGYFSALITYISEMFELLEFTPLQMTRLTFHIKSHGDASPSLLLAIEDRILQNFSNYTMNQLAIICHLFFIGQNRIKKFELLDLIAKKLLDEFHTINSWYLPMLMKMLRFSNYININFYKSLGDEIIKLNFLENFQNLGQIMHFAFTYSSVRVTHPSLFAAILVNCEESKQFSRFKDLSKIIWSSGTLVTNDKGHIQSLNAILQQVREKVSMETFREYPDNLVDLLMGLSLLNIYPEDLYNILFDPRVLKVVLGLKEDREKFMQLHYFDQSLSIECPQYSGNRLSQSQKTHILEYLRYMTLEVDMQFRASVRPAKAALENALGNNYTLCKFVLPHFRTTDIVIAYDRQKQCFVKPSEVLLPISATEAMHLDRECKIERLVLMLISKSQTSYDGKPLGILYSKMRQLRALGYKVIEIEAEEAQLYPLQDMKTTQNMLISHINKALGTDVSCNIIKQPMSQL</sequence>
<evidence type="ECO:0000313" key="3">
    <source>
        <dbReference type="Proteomes" id="UP001497497"/>
    </source>
</evidence>
<accession>A0AAV2HAZ6</accession>